<protein>
    <recommendedName>
        <fullName evidence="4">DUF945 domain-containing protein</fullName>
    </recommendedName>
</protein>
<name>A0ABT1C9Z8_9HYPH</name>
<gene>
    <name evidence="2" type="ORF">NGM99_13505</name>
</gene>
<comment type="caution">
    <text evidence="2">The sequence shown here is derived from an EMBL/GenBank/DDBJ whole genome shotgun (WGS) entry which is preliminary data.</text>
</comment>
<accession>A0ABT1C9Z8</accession>
<sequence>MTLNQSLRLLSITTALVVLPSQFASAQDATKFGEDLKAALTKQGLSAEWTNIEQNGSQLVLKGVSFGLPKGAAAATSQTKPIGDVTLDGVTEQAGGYKVEKVSFPTYSTTDQGITFDLSGVSLSGLEIPAAGETDPLKSLMLYDAADVGKVAFTSNGTEMFTLDNLNVKLDRGTEGAFGFTGKAEKFAANLGAIPDPKTKQVVEALGYQNIDGFLEMAGSWQVGSGALKISQYDLTVNDVGKLGFTFDIDGYTPAFIKSVQDLQQKMAAQPAGSDNSAQGLAMLGLMQQLKYGGMSIRFDDDSLTEKVIDYIAKQQGVQPSDITNQAKAIVPFGLAQLQMPDLAKQASDAVNAYLDDPKSLEIVSRPSAPVPVAQLAGSAAGNPLDVLKQLGLSVSANQAK</sequence>
<dbReference type="Proteomes" id="UP001205906">
    <property type="component" value="Unassembled WGS sequence"/>
</dbReference>
<reference evidence="2 3" key="1">
    <citation type="submission" date="2022-06" db="EMBL/GenBank/DDBJ databases">
        <title>Mesorhizobium sp. strain RP14 Genome sequencing and assembly.</title>
        <authorList>
            <person name="Kim I."/>
        </authorList>
    </citation>
    <scope>NUCLEOTIDE SEQUENCE [LARGE SCALE GENOMIC DNA]</scope>
    <source>
        <strain evidence="3">RP14(2022)</strain>
    </source>
</reference>
<evidence type="ECO:0000256" key="1">
    <source>
        <dbReference type="SAM" id="SignalP"/>
    </source>
</evidence>
<feature type="signal peptide" evidence="1">
    <location>
        <begin position="1"/>
        <end position="26"/>
    </location>
</feature>
<proteinExistence type="predicted"/>
<keyword evidence="3" id="KW-1185">Reference proteome</keyword>
<evidence type="ECO:0000313" key="2">
    <source>
        <dbReference type="EMBL" id="MCO6050796.1"/>
    </source>
</evidence>
<dbReference type="EMBL" id="JAMXQS010000006">
    <property type="protein sequence ID" value="MCO6050796.1"/>
    <property type="molecule type" value="Genomic_DNA"/>
</dbReference>
<evidence type="ECO:0000313" key="3">
    <source>
        <dbReference type="Proteomes" id="UP001205906"/>
    </source>
</evidence>
<dbReference type="RefSeq" id="WP_252819733.1">
    <property type="nucleotide sequence ID" value="NZ_JAMXQS010000006.1"/>
</dbReference>
<evidence type="ECO:0008006" key="4">
    <source>
        <dbReference type="Google" id="ProtNLM"/>
    </source>
</evidence>
<keyword evidence="1" id="KW-0732">Signal</keyword>
<feature type="chain" id="PRO_5046978882" description="DUF945 domain-containing protein" evidence="1">
    <location>
        <begin position="27"/>
        <end position="401"/>
    </location>
</feature>
<organism evidence="2 3">
    <name type="scientific">Mesorhizobium liriopis</name>
    <dbReference type="NCBI Taxonomy" id="2953882"/>
    <lineage>
        <taxon>Bacteria</taxon>
        <taxon>Pseudomonadati</taxon>
        <taxon>Pseudomonadota</taxon>
        <taxon>Alphaproteobacteria</taxon>
        <taxon>Hyphomicrobiales</taxon>
        <taxon>Phyllobacteriaceae</taxon>
        <taxon>Mesorhizobium</taxon>
    </lineage>
</organism>